<reference evidence="2" key="1">
    <citation type="submission" date="2020-05" db="EMBL/GenBank/DDBJ databases">
        <title>Frigoriglobus tundricola gen. nov., sp. nov., a psychrotolerant cellulolytic planctomycete of the family Gemmataceae with two divergent copies of 16S rRNA gene.</title>
        <authorList>
            <person name="Kulichevskaya I.S."/>
            <person name="Ivanova A.A."/>
            <person name="Naumoff D.G."/>
            <person name="Beletsky A.V."/>
            <person name="Rijpstra W.I.C."/>
            <person name="Sinninghe Damste J.S."/>
            <person name="Mardanov A.V."/>
            <person name="Ravin N.V."/>
            <person name="Dedysh S.N."/>
        </authorList>
    </citation>
    <scope>NUCLEOTIDE SEQUENCE [LARGE SCALE GENOMIC DNA]</scope>
    <source>
        <strain evidence="2">PL17</strain>
    </source>
</reference>
<gene>
    <name evidence="1" type="ORF">FTUN_7854</name>
</gene>
<name>A0A6M5Z1J7_9BACT</name>
<dbReference type="KEGG" id="ftj:FTUN_7854"/>
<sequence>MCFPSAIACISPKAGDPHASRRKRYATRATSCALFVRVLVVRVRS</sequence>
<protein>
    <submittedName>
        <fullName evidence="1">Uncharacterized protein</fullName>
    </submittedName>
</protein>
<proteinExistence type="predicted"/>
<evidence type="ECO:0000313" key="2">
    <source>
        <dbReference type="Proteomes" id="UP000503447"/>
    </source>
</evidence>
<dbReference type="AlphaFoldDB" id="A0A6M5Z1J7"/>
<accession>A0A6M5Z1J7</accession>
<keyword evidence="2" id="KW-1185">Reference proteome</keyword>
<organism evidence="1 2">
    <name type="scientific">Frigoriglobus tundricola</name>
    <dbReference type="NCBI Taxonomy" id="2774151"/>
    <lineage>
        <taxon>Bacteria</taxon>
        <taxon>Pseudomonadati</taxon>
        <taxon>Planctomycetota</taxon>
        <taxon>Planctomycetia</taxon>
        <taxon>Gemmatales</taxon>
        <taxon>Gemmataceae</taxon>
        <taxon>Frigoriglobus</taxon>
    </lineage>
</organism>
<dbReference type="Proteomes" id="UP000503447">
    <property type="component" value="Chromosome"/>
</dbReference>
<evidence type="ECO:0000313" key="1">
    <source>
        <dbReference type="EMBL" id="QJX00230.1"/>
    </source>
</evidence>
<dbReference type="EMBL" id="CP053452">
    <property type="protein sequence ID" value="QJX00230.1"/>
    <property type="molecule type" value="Genomic_DNA"/>
</dbReference>